<protein>
    <submittedName>
        <fullName evidence="2">Uncharacterized protein</fullName>
    </submittedName>
</protein>
<evidence type="ECO:0000313" key="2">
    <source>
        <dbReference type="EMBL" id="CEP09994.1"/>
    </source>
</evidence>
<dbReference type="Proteomes" id="UP000054107">
    <property type="component" value="Unassembled WGS sequence"/>
</dbReference>
<evidence type="ECO:0000256" key="1">
    <source>
        <dbReference type="SAM" id="MobiDB-lite"/>
    </source>
</evidence>
<gene>
    <name evidence="2" type="primary">PARPA_03611.1 scaffold 9253</name>
</gene>
<keyword evidence="3" id="KW-1185">Reference proteome</keyword>
<organism evidence="2 3">
    <name type="scientific">Parasitella parasitica</name>
    <dbReference type="NCBI Taxonomy" id="35722"/>
    <lineage>
        <taxon>Eukaryota</taxon>
        <taxon>Fungi</taxon>
        <taxon>Fungi incertae sedis</taxon>
        <taxon>Mucoromycota</taxon>
        <taxon>Mucoromycotina</taxon>
        <taxon>Mucoromycetes</taxon>
        <taxon>Mucorales</taxon>
        <taxon>Mucorineae</taxon>
        <taxon>Mucoraceae</taxon>
        <taxon>Parasitella</taxon>
    </lineage>
</organism>
<dbReference type="OrthoDB" id="2274288at2759"/>
<name>A0A0B7N4K5_9FUNG</name>
<dbReference type="AlphaFoldDB" id="A0A0B7N4K5"/>
<reference evidence="2 3" key="1">
    <citation type="submission" date="2014-09" db="EMBL/GenBank/DDBJ databases">
        <authorList>
            <person name="Ellenberger Sabrina"/>
        </authorList>
    </citation>
    <scope>NUCLEOTIDE SEQUENCE [LARGE SCALE GENOMIC DNA]</scope>
    <source>
        <strain evidence="2 3">CBS 412.66</strain>
    </source>
</reference>
<feature type="region of interest" description="Disordered" evidence="1">
    <location>
        <begin position="433"/>
        <end position="458"/>
    </location>
</feature>
<sequence>MSLNSTEPLLEDVFKQPSLVFPSLHSNANHEPTSKYSYKDYNKNNEDLSANIKNLQSCIHYASRLIKLRSELRSPFYLIRSNSIGESDNKALGKLSYNSKYATLGNKGCNNSSYELSTASESASHQLKNHSSSSPSLLSEIGRAQSLPNVARENSFDYDKEDESEIFFHHHYKIVPTTLENTQAEDDGEQEDNASQLTYLSDLIRASLRRRQVDFHESRNQLALPPRDHFSKPLKESRSPRSISLRSMINEAIDEAKQPHINTVHGNTIEKPKVLRNSQSFMLASQLLYASSQNNCQRQTKQNIKGQEHIEEEMEKLLLDDKNKEAIYNCSSGVFDEKVEISDDSHCLSTCYTISCSQCSANTMGVIVPQPTKSHDNKSVFSSILSSDSEVEDEEDEDDTKTAISVHSLNKRIILRRKLRKKPQAFLVSLSPSSAAAASVARSRRPKSKQGIRIQQFS</sequence>
<proteinExistence type="predicted"/>
<dbReference type="EMBL" id="LN723087">
    <property type="protein sequence ID" value="CEP09994.1"/>
    <property type="molecule type" value="Genomic_DNA"/>
</dbReference>
<accession>A0A0B7N4K5</accession>
<evidence type="ECO:0000313" key="3">
    <source>
        <dbReference type="Proteomes" id="UP000054107"/>
    </source>
</evidence>